<comment type="caution">
    <text evidence="11">The sequence shown here is derived from an EMBL/GenBank/DDBJ whole genome shotgun (WGS) entry which is preliminary data.</text>
</comment>
<dbReference type="GO" id="GO:0006436">
    <property type="term" value="P:tryptophanyl-tRNA aminoacylation"/>
    <property type="evidence" value="ECO:0007669"/>
    <property type="project" value="UniProtKB-UniRule"/>
</dbReference>
<evidence type="ECO:0000256" key="5">
    <source>
        <dbReference type="ARBA" id="ARBA00022840"/>
    </source>
</evidence>
<evidence type="ECO:0000256" key="10">
    <source>
        <dbReference type="RuleBase" id="RU363036"/>
    </source>
</evidence>
<organism evidence="11 12">
    <name type="scientific">Desulfotomaculum copahuensis</name>
    <dbReference type="NCBI Taxonomy" id="1838280"/>
    <lineage>
        <taxon>Bacteria</taxon>
        <taxon>Bacillati</taxon>
        <taxon>Bacillota</taxon>
        <taxon>Clostridia</taxon>
        <taxon>Eubacteriales</taxon>
        <taxon>Desulfotomaculaceae</taxon>
        <taxon>Desulfotomaculum</taxon>
    </lineage>
</organism>
<evidence type="ECO:0000256" key="1">
    <source>
        <dbReference type="ARBA" id="ARBA00005594"/>
    </source>
</evidence>
<dbReference type="SUPFAM" id="SSF52374">
    <property type="entry name" value="Nucleotidylyl transferase"/>
    <property type="match status" value="1"/>
</dbReference>
<evidence type="ECO:0000256" key="9">
    <source>
        <dbReference type="NCBIfam" id="TIGR00233"/>
    </source>
</evidence>
<dbReference type="GO" id="GO:0004830">
    <property type="term" value="F:tryptophan-tRNA ligase activity"/>
    <property type="evidence" value="ECO:0007669"/>
    <property type="project" value="UniProtKB-UniRule"/>
</dbReference>
<keyword evidence="12" id="KW-1185">Reference proteome</keyword>
<dbReference type="OrthoDB" id="9801042at2"/>
<keyword evidence="6 10" id="KW-0648">Protein biosynthesis</keyword>
<dbReference type="Gene3D" id="3.40.50.620">
    <property type="entry name" value="HUPs"/>
    <property type="match status" value="1"/>
</dbReference>
<dbReference type="CDD" id="cd00806">
    <property type="entry name" value="TrpRS_core"/>
    <property type="match status" value="1"/>
</dbReference>
<comment type="similarity">
    <text evidence="1 10">Belongs to the class-I aminoacyl-tRNA synthetase family.</text>
</comment>
<dbReference type="STRING" id="1838280.A6M21_03210"/>
<evidence type="ECO:0000256" key="6">
    <source>
        <dbReference type="ARBA" id="ARBA00022917"/>
    </source>
</evidence>
<dbReference type="PANTHER" id="PTHR43766:SF1">
    <property type="entry name" value="TRYPTOPHAN--TRNA LIGASE, MITOCHONDRIAL"/>
    <property type="match status" value="1"/>
</dbReference>
<dbReference type="PRINTS" id="PR01039">
    <property type="entry name" value="TRNASYNTHTRP"/>
</dbReference>
<dbReference type="RefSeq" id="WP_066666176.1">
    <property type="nucleotide sequence ID" value="NZ_LYVF01000013.1"/>
</dbReference>
<dbReference type="EMBL" id="LYVF01000013">
    <property type="protein sequence ID" value="OAT86447.1"/>
    <property type="molecule type" value="Genomic_DNA"/>
</dbReference>
<dbReference type="InterPro" id="IPR002306">
    <property type="entry name" value="Trp-tRNA-ligase"/>
</dbReference>
<evidence type="ECO:0000256" key="3">
    <source>
        <dbReference type="ARBA" id="ARBA00022598"/>
    </source>
</evidence>
<sequence length="327" mass="36920">MTKGRILSGMRSTGRLHIGHLSVLENWLELQKENQCFFFAADWHALTTAFDQTAGIKENIKEMIAAWLAVGIDPEKSVVFVQSDVPETAELHLLFSMFTPLGWLERVPTYKDQVQQFQEQGKDIMTYGFLGYPVLMSADILLYRAGGVPVGEDQVPHLELCRELARRFNHLYRPVFPEPKALLAQVSVLPGVDGRKMSKSYANDIGLVAEPEEVYRQVNAMVTDPARIRKTDPGHPEVCVVHKYHGIYTRERLAEIEADCRGGRIGCVACKKLLAGGLDAMLGPIRERRREIMARLGYVEEVLREGARRAREEAQKTMALVREAMQI</sequence>
<dbReference type="NCBIfam" id="TIGR00233">
    <property type="entry name" value="trpS"/>
    <property type="match status" value="1"/>
</dbReference>
<evidence type="ECO:0000256" key="4">
    <source>
        <dbReference type="ARBA" id="ARBA00022741"/>
    </source>
</evidence>
<dbReference type="GO" id="GO:0005524">
    <property type="term" value="F:ATP binding"/>
    <property type="evidence" value="ECO:0007669"/>
    <property type="project" value="UniProtKB-KW"/>
</dbReference>
<dbReference type="AlphaFoldDB" id="A0A1B7LIQ2"/>
<evidence type="ECO:0000256" key="8">
    <source>
        <dbReference type="ARBA" id="ARBA00049929"/>
    </source>
</evidence>
<dbReference type="InterPro" id="IPR014729">
    <property type="entry name" value="Rossmann-like_a/b/a_fold"/>
</dbReference>
<dbReference type="InterPro" id="IPR050203">
    <property type="entry name" value="Trp-tRNA_synthetase"/>
</dbReference>
<comment type="catalytic activity">
    <reaction evidence="8">
        <text>tRNA(Trp) + L-tryptophan + ATP = L-tryptophyl-tRNA(Trp) + AMP + diphosphate + H(+)</text>
        <dbReference type="Rhea" id="RHEA:24080"/>
        <dbReference type="Rhea" id="RHEA-COMP:9671"/>
        <dbReference type="Rhea" id="RHEA-COMP:9705"/>
        <dbReference type="ChEBI" id="CHEBI:15378"/>
        <dbReference type="ChEBI" id="CHEBI:30616"/>
        <dbReference type="ChEBI" id="CHEBI:33019"/>
        <dbReference type="ChEBI" id="CHEBI:57912"/>
        <dbReference type="ChEBI" id="CHEBI:78442"/>
        <dbReference type="ChEBI" id="CHEBI:78535"/>
        <dbReference type="ChEBI" id="CHEBI:456215"/>
        <dbReference type="EC" id="6.1.1.2"/>
    </reaction>
</comment>
<dbReference type="Proteomes" id="UP000078532">
    <property type="component" value="Unassembled WGS sequence"/>
</dbReference>
<dbReference type="PANTHER" id="PTHR43766">
    <property type="entry name" value="TRYPTOPHAN--TRNA LIGASE, MITOCHONDRIAL"/>
    <property type="match status" value="1"/>
</dbReference>
<evidence type="ECO:0000313" key="12">
    <source>
        <dbReference type="Proteomes" id="UP000078532"/>
    </source>
</evidence>
<dbReference type="Pfam" id="PF00579">
    <property type="entry name" value="tRNA-synt_1b"/>
    <property type="match status" value="1"/>
</dbReference>
<keyword evidence="4 10" id="KW-0547">Nucleotide-binding</keyword>
<evidence type="ECO:0000256" key="7">
    <source>
        <dbReference type="ARBA" id="ARBA00023146"/>
    </source>
</evidence>
<dbReference type="Gene3D" id="1.10.240.10">
    <property type="entry name" value="Tyrosyl-Transfer RNA Synthetase"/>
    <property type="match status" value="1"/>
</dbReference>
<protein>
    <recommendedName>
        <fullName evidence="2 9">Tryptophan--tRNA ligase</fullName>
        <ecNumber evidence="2 9">6.1.1.2</ecNumber>
    </recommendedName>
</protein>
<keyword evidence="3 10" id="KW-0436">Ligase</keyword>
<evidence type="ECO:0000256" key="2">
    <source>
        <dbReference type="ARBA" id="ARBA00013161"/>
    </source>
</evidence>
<proteinExistence type="inferred from homology"/>
<gene>
    <name evidence="11" type="ORF">A6M21_03210</name>
</gene>
<dbReference type="GO" id="GO:0005829">
    <property type="term" value="C:cytosol"/>
    <property type="evidence" value="ECO:0007669"/>
    <property type="project" value="TreeGrafter"/>
</dbReference>
<name>A0A1B7LIQ2_9FIRM</name>
<dbReference type="EC" id="6.1.1.2" evidence="2 9"/>
<dbReference type="FunFam" id="1.10.240.10:FF:000005">
    <property type="entry name" value="Tryptophan--tRNA ligase"/>
    <property type="match status" value="1"/>
</dbReference>
<evidence type="ECO:0000313" key="11">
    <source>
        <dbReference type="EMBL" id="OAT86447.1"/>
    </source>
</evidence>
<dbReference type="InterPro" id="IPR002305">
    <property type="entry name" value="aa-tRNA-synth_Ic"/>
</dbReference>
<keyword evidence="7 10" id="KW-0030">Aminoacyl-tRNA synthetase</keyword>
<accession>A0A1B7LIQ2</accession>
<keyword evidence="5 10" id="KW-0067">ATP-binding</keyword>
<reference evidence="11 12" key="1">
    <citation type="submission" date="2016-04" db="EMBL/GenBank/DDBJ databases">
        <authorList>
            <person name="Evans L.H."/>
            <person name="Alamgir A."/>
            <person name="Owens N."/>
            <person name="Weber N.D."/>
            <person name="Virtaneva K."/>
            <person name="Barbian K."/>
            <person name="Babar A."/>
            <person name="Rosenke K."/>
        </authorList>
    </citation>
    <scope>NUCLEOTIDE SEQUENCE [LARGE SCALE GENOMIC DNA]</scope>
    <source>
        <strain evidence="11 12">LMa1</strain>
    </source>
</reference>